<dbReference type="AlphaFoldDB" id="A0A0C1D429"/>
<evidence type="ECO:0000313" key="3">
    <source>
        <dbReference type="Proteomes" id="UP000031246"/>
    </source>
</evidence>
<keyword evidence="3" id="KW-1185">Reference proteome</keyword>
<dbReference type="RefSeq" id="WP_039479813.1">
    <property type="nucleotide sequence ID" value="NZ_JSYN01000027.1"/>
</dbReference>
<sequence>MTIDLNQFIKNIQKIDTRDICSDWQWLLGNKYDPIMVTCSGDMFLTDTSGAVYWLDTGIGQLSRIAESTDQFIEALEDIDNFDKWMLASTVLDLIENDVLLKENQVYSYKVMPILNGSYSMDNFDTTDISVHFSITGQICQQIIKPDNGMPLPDGTRIDKVLIDPFTKKP</sequence>
<dbReference type="EMBL" id="JSYN01000027">
    <property type="protein sequence ID" value="KIA91656.1"/>
    <property type="molecule type" value="Genomic_DNA"/>
</dbReference>
<dbReference type="InterPro" id="IPR015002">
    <property type="entry name" value="T6SS_Tdi1_C"/>
</dbReference>
<name>A0A0C1D429_9SPHI</name>
<dbReference type="Proteomes" id="UP000031246">
    <property type="component" value="Unassembled WGS sequence"/>
</dbReference>
<evidence type="ECO:0000259" key="1">
    <source>
        <dbReference type="Pfam" id="PF08906"/>
    </source>
</evidence>
<evidence type="ECO:0000313" key="2">
    <source>
        <dbReference type="EMBL" id="KIA91656.1"/>
    </source>
</evidence>
<dbReference type="OrthoDB" id="667738at2"/>
<gene>
    <name evidence="2" type="ORF">OC25_20015</name>
</gene>
<organism evidence="2 3">
    <name type="scientific">Pedobacter kyungheensis</name>
    <dbReference type="NCBI Taxonomy" id="1069985"/>
    <lineage>
        <taxon>Bacteria</taxon>
        <taxon>Pseudomonadati</taxon>
        <taxon>Bacteroidota</taxon>
        <taxon>Sphingobacteriia</taxon>
        <taxon>Sphingobacteriales</taxon>
        <taxon>Sphingobacteriaceae</taxon>
        <taxon>Pedobacter</taxon>
    </lineage>
</organism>
<protein>
    <recommendedName>
        <fullName evidence="1">T6SS immunity protein Tdi1 C-terminal domain-containing protein</fullName>
    </recommendedName>
</protein>
<dbReference type="Pfam" id="PF08906">
    <property type="entry name" value="T6SS_Tdi1_C"/>
    <property type="match status" value="1"/>
</dbReference>
<proteinExistence type="predicted"/>
<reference evidence="2 3" key="1">
    <citation type="submission" date="2014-10" db="EMBL/GenBank/DDBJ databases">
        <title>Pedobacter Kyungheensis.</title>
        <authorList>
            <person name="Anderson B.M."/>
            <person name="Newman J.D."/>
        </authorList>
    </citation>
    <scope>NUCLEOTIDE SEQUENCE [LARGE SCALE GENOMIC DNA]</scope>
    <source>
        <strain evidence="2 3">KACC 16221</strain>
    </source>
</reference>
<feature type="domain" description="T6SS immunity protein Tdi1 C-terminal" evidence="1">
    <location>
        <begin position="66"/>
        <end position="139"/>
    </location>
</feature>
<accession>A0A0C1D429</accession>
<comment type="caution">
    <text evidence="2">The sequence shown here is derived from an EMBL/GenBank/DDBJ whole genome shotgun (WGS) entry which is preliminary data.</text>
</comment>